<proteinExistence type="predicted"/>
<evidence type="ECO:0000256" key="1">
    <source>
        <dbReference type="SAM" id="Phobius"/>
    </source>
</evidence>
<evidence type="ECO:0008006" key="4">
    <source>
        <dbReference type="Google" id="ProtNLM"/>
    </source>
</evidence>
<sequence>MGAFVNLVYEYANYIILAGMLLQMIIILQVLVKVNRTDRRLQMIQGKVEDYLNVILTEDSGKEEPLVSRQEELMRDSIEKKRKQQEEAVFNAVLKEIFP</sequence>
<gene>
    <name evidence="2" type="ORF">LKD47_03755</name>
</gene>
<keyword evidence="1" id="KW-1133">Transmembrane helix</keyword>
<evidence type="ECO:0000313" key="3">
    <source>
        <dbReference type="Proteomes" id="UP001198893"/>
    </source>
</evidence>
<reference evidence="2" key="1">
    <citation type="submission" date="2021-10" db="EMBL/GenBank/DDBJ databases">
        <title>Anaerobic single-cell dispensing facilitates the cultivation of human gut bacteria.</title>
        <authorList>
            <person name="Afrizal A."/>
        </authorList>
    </citation>
    <scope>NUCLEOTIDE SEQUENCE</scope>
    <source>
        <strain evidence="2">CLA-AA-H204</strain>
    </source>
</reference>
<dbReference type="EMBL" id="JAJEQW010000002">
    <property type="protein sequence ID" value="MCC2241421.1"/>
    <property type="molecule type" value="Genomic_DNA"/>
</dbReference>
<evidence type="ECO:0000313" key="2">
    <source>
        <dbReference type="EMBL" id="MCC2241421.1"/>
    </source>
</evidence>
<accession>A0AAW4WFM4</accession>
<feature type="transmembrane region" description="Helical" evidence="1">
    <location>
        <begin position="12"/>
        <end position="32"/>
    </location>
</feature>
<comment type="caution">
    <text evidence="2">The sequence shown here is derived from an EMBL/GenBank/DDBJ whole genome shotgun (WGS) entry which is preliminary data.</text>
</comment>
<keyword evidence="1" id="KW-0472">Membrane</keyword>
<dbReference type="Proteomes" id="UP001198893">
    <property type="component" value="Unassembled WGS sequence"/>
</dbReference>
<keyword evidence="1" id="KW-0812">Transmembrane</keyword>
<protein>
    <recommendedName>
        <fullName evidence="4">Histidine kinase</fullName>
    </recommendedName>
</protein>
<dbReference type="RefSeq" id="WP_227700749.1">
    <property type="nucleotide sequence ID" value="NZ_JAJEQW010000002.1"/>
</dbReference>
<organism evidence="2 3">
    <name type="scientific">Roseburia amylophila</name>
    <dbReference type="NCBI Taxonomy" id="2981794"/>
    <lineage>
        <taxon>Bacteria</taxon>
        <taxon>Bacillati</taxon>
        <taxon>Bacillota</taxon>
        <taxon>Clostridia</taxon>
        <taxon>Lachnospirales</taxon>
        <taxon>Lachnospiraceae</taxon>
        <taxon>Roseburia</taxon>
    </lineage>
</organism>
<dbReference type="AlphaFoldDB" id="A0AAW4WFM4"/>
<name>A0AAW4WFM4_9FIRM</name>